<gene>
    <name evidence="1" type="ORF">LQ327_30300</name>
</gene>
<dbReference type="Proteomes" id="UP001199469">
    <property type="component" value="Unassembled WGS sequence"/>
</dbReference>
<comment type="caution">
    <text evidence="1">The sequence shown here is derived from an EMBL/GenBank/DDBJ whole genome shotgun (WGS) entry which is preliminary data.</text>
</comment>
<dbReference type="Gene3D" id="2.30.110.10">
    <property type="entry name" value="Electron Transport, Fmn-binding Protein, Chain A"/>
    <property type="match status" value="1"/>
</dbReference>
<dbReference type="RefSeq" id="WP_230739922.1">
    <property type="nucleotide sequence ID" value="NZ_JAJNDB010000009.1"/>
</dbReference>
<dbReference type="Pfam" id="PF10012">
    <property type="entry name" value="DUF2255"/>
    <property type="match status" value="1"/>
</dbReference>
<evidence type="ECO:0000313" key="1">
    <source>
        <dbReference type="EMBL" id="MCD2197672.1"/>
    </source>
</evidence>
<dbReference type="InterPro" id="IPR012349">
    <property type="entry name" value="Split_barrel_FMN-bd"/>
</dbReference>
<dbReference type="InterPro" id="IPR016888">
    <property type="entry name" value="UCP028498"/>
</dbReference>
<reference evidence="1 2" key="1">
    <citation type="submission" date="2021-11" db="EMBL/GenBank/DDBJ databases">
        <title>Draft genome sequence of Actinomycetospora sp. SF1 isolated from the rhizosphere soil.</title>
        <authorList>
            <person name="Duangmal K."/>
            <person name="Chantavorakit T."/>
        </authorList>
    </citation>
    <scope>NUCLEOTIDE SEQUENCE [LARGE SCALE GENOMIC DNA]</scope>
    <source>
        <strain evidence="1 2">TBRC 5722</strain>
    </source>
</reference>
<protein>
    <submittedName>
        <fullName evidence="1">DUF2255 family protein</fullName>
    </submittedName>
</protein>
<name>A0ABS8PHC3_9PSEU</name>
<organism evidence="1 2">
    <name type="scientific">Actinomycetospora endophytica</name>
    <dbReference type="NCBI Taxonomy" id="2291215"/>
    <lineage>
        <taxon>Bacteria</taxon>
        <taxon>Bacillati</taxon>
        <taxon>Actinomycetota</taxon>
        <taxon>Actinomycetes</taxon>
        <taxon>Pseudonocardiales</taxon>
        <taxon>Pseudonocardiaceae</taxon>
        <taxon>Actinomycetospora</taxon>
    </lineage>
</organism>
<sequence>MSAVDQRREALGAAPELQITTYRDDGTTRRWTPIWVVLVDGELYVRSAYGGAGGWYRRATTRGTARVRAGAVETDVTLEPVADEATRAAVGAAYEQKYAGSGSALATMLEPPAAGTTTRLVTS</sequence>
<dbReference type="EMBL" id="JAJNDB010000009">
    <property type="protein sequence ID" value="MCD2197672.1"/>
    <property type="molecule type" value="Genomic_DNA"/>
</dbReference>
<evidence type="ECO:0000313" key="2">
    <source>
        <dbReference type="Proteomes" id="UP001199469"/>
    </source>
</evidence>
<proteinExistence type="predicted"/>
<accession>A0ABS8PHC3</accession>
<keyword evidence="2" id="KW-1185">Reference proteome</keyword>